<keyword evidence="3" id="KW-1185">Reference proteome</keyword>
<dbReference type="NCBIfam" id="NF041002">
    <property type="entry name" value="pilin_ComGF"/>
    <property type="match status" value="1"/>
</dbReference>
<evidence type="ECO:0000313" key="3">
    <source>
        <dbReference type="Proteomes" id="UP000321175"/>
    </source>
</evidence>
<dbReference type="RefSeq" id="WP_254905439.1">
    <property type="nucleotide sequence ID" value="NZ_BJWA01000021.1"/>
</dbReference>
<dbReference type="Proteomes" id="UP000321175">
    <property type="component" value="Unassembled WGS sequence"/>
</dbReference>
<name>A0ABQ0VF74_ENTMU</name>
<dbReference type="EMBL" id="BJWA01000021">
    <property type="protein sequence ID" value="GEL81279.1"/>
    <property type="molecule type" value="Genomic_DNA"/>
</dbReference>
<accession>A0ABQ0VF74</accession>
<dbReference type="InterPro" id="IPR016977">
    <property type="entry name" value="ComGF"/>
</dbReference>
<feature type="transmembrane region" description="Helical" evidence="1">
    <location>
        <begin position="12"/>
        <end position="33"/>
    </location>
</feature>
<keyword evidence="1" id="KW-1133">Transmembrane helix</keyword>
<keyword evidence="1" id="KW-0812">Transmembrane</keyword>
<evidence type="ECO:0000313" key="2">
    <source>
        <dbReference type="EMBL" id="GEL81279.1"/>
    </source>
</evidence>
<dbReference type="GeneID" id="61000494"/>
<sequence>MNGKNKVSAFTMIECLIALLILNTILLSFGLFIRQSEKMNTFFQKDEQTEWLIFLAQFENELASSQRISIIENRLYYQNEKTFVIEGYQQMIRKRGTTGGHQPMLTGVTRVQFKEEDQVILLHVEFMNGDNKYGIWTKQKT</sequence>
<dbReference type="Pfam" id="PF15980">
    <property type="entry name" value="ComGF"/>
    <property type="match status" value="1"/>
</dbReference>
<evidence type="ECO:0000256" key="1">
    <source>
        <dbReference type="SAM" id="Phobius"/>
    </source>
</evidence>
<organism evidence="2 3">
    <name type="scientific">Enterococcus mundtii</name>
    <dbReference type="NCBI Taxonomy" id="53346"/>
    <lineage>
        <taxon>Bacteria</taxon>
        <taxon>Bacillati</taxon>
        <taxon>Bacillota</taxon>
        <taxon>Bacilli</taxon>
        <taxon>Lactobacillales</taxon>
        <taxon>Enterococcaceae</taxon>
        <taxon>Enterococcus</taxon>
    </lineage>
</organism>
<proteinExistence type="predicted"/>
<gene>
    <name evidence="2" type="primary">comGF</name>
    <name evidence="2" type="ORF">EMU01_24230</name>
</gene>
<reference evidence="2 3" key="1">
    <citation type="submission" date="2019-07" db="EMBL/GenBank/DDBJ databases">
        <title>Whole genome shotgun sequence of Enterococcus mundtii NBRC 100490.</title>
        <authorList>
            <person name="Hosoyama A."/>
            <person name="Uohara A."/>
            <person name="Ohji S."/>
            <person name="Ichikawa N."/>
        </authorList>
    </citation>
    <scope>NUCLEOTIDE SEQUENCE [LARGE SCALE GENOMIC DNA]</scope>
    <source>
        <strain evidence="2 3">NBRC 100490</strain>
    </source>
</reference>
<protein>
    <submittedName>
        <fullName evidence="2">Competence protein ComGF</fullName>
    </submittedName>
</protein>
<comment type="caution">
    <text evidence="2">The sequence shown here is derived from an EMBL/GenBank/DDBJ whole genome shotgun (WGS) entry which is preliminary data.</text>
</comment>
<keyword evidence="1" id="KW-0472">Membrane</keyword>